<comment type="caution">
    <text evidence="4">The sequence shown here is derived from an EMBL/GenBank/DDBJ whole genome shotgun (WGS) entry which is preliminary data.</text>
</comment>
<accession>A0AAN7KSL5</accession>
<organism evidence="4 5">
    <name type="scientific">Trapa incisa</name>
    <dbReference type="NCBI Taxonomy" id="236973"/>
    <lineage>
        <taxon>Eukaryota</taxon>
        <taxon>Viridiplantae</taxon>
        <taxon>Streptophyta</taxon>
        <taxon>Embryophyta</taxon>
        <taxon>Tracheophyta</taxon>
        <taxon>Spermatophyta</taxon>
        <taxon>Magnoliopsida</taxon>
        <taxon>eudicotyledons</taxon>
        <taxon>Gunneridae</taxon>
        <taxon>Pentapetalae</taxon>
        <taxon>rosids</taxon>
        <taxon>malvids</taxon>
        <taxon>Myrtales</taxon>
        <taxon>Lythraceae</taxon>
        <taxon>Trapa</taxon>
    </lineage>
</organism>
<dbReference type="PANTHER" id="PTHR24055">
    <property type="entry name" value="MITOGEN-ACTIVATED PROTEIN KINASE"/>
    <property type="match status" value="1"/>
</dbReference>
<sequence>MTDFLGNPPAETIAKVSSVLRIVSYACIVCRSLHRVGSITQCTFCNIIQIRNEKARRYINSMRKVPFPFKHKFLNADPLALRLLEHLLAFDPKDRPTAEEALADPYFHDLANLDLEPSTNPISKLEFEFQRRNSPKIMSGSCSTTRERVHPPKEESAGQNDEADKQSTYEEYPLKTDQPNPHGRQSQTNYSPRSLLNSATISDSKWVVSGQGTERVIC</sequence>
<keyword evidence="1" id="KW-0547">Nucleotide-binding</keyword>
<reference evidence="4 5" key="1">
    <citation type="journal article" date="2023" name="Hortic Res">
        <title>Pangenome of water caltrop reveals structural variations and asymmetric subgenome divergence after allopolyploidization.</title>
        <authorList>
            <person name="Zhang X."/>
            <person name="Chen Y."/>
            <person name="Wang L."/>
            <person name="Yuan Y."/>
            <person name="Fang M."/>
            <person name="Shi L."/>
            <person name="Lu R."/>
            <person name="Comes H.P."/>
            <person name="Ma Y."/>
            <person name="Chen Y."/>
            <person name="Huang G."/>
            <person name="Zhou Y."/>
            <person name="Zheng Z."/>
            <person name="Qiu Y."/>
        </authorList>
    </citation>
    <scope>NUCLEOTIDE SEQUENCE [LARGE SCALE GENOMIC DNA]</scope>
    <source>
        <tissue evidence="4">Roots</tissue>
    </source>
</reference>
<dbReference type="Proteomes" id="UP001345219">
    <property type="component" value="Chromosome 18"/>
</dbReference>
<evidence type="ECO:0000256" key="3">
    <source>
        <dbReference type="SAM" id="MobiDB-lite"/>
    </source>
</evidence>
<protein>
    <submittedName>
        <fullName evidence="4">Uncharacterized protein</fullName>
    </submittedName>
</protein>
<evidence type="ECO:0000256" key="1">
    <source>
        <dbReference type="ARBA" id="ARBA00022741"/>
    </source>
</evidence>
<feature type="compositionally biased region" description="Polar residues" evidence="3">
    <location>
        <begin position="177"/>
        <end position="191"/>
    </location>
</feature>
<keyword evidence="5" id="KW-1185">Reference proteome</keyword>
<dbReference type="InterPro" id="IPR011009">
    <property type="entry name" value="Kinase-like_dom_sf"/>
</dbReference>
<dbReference type="InterPro" id="IPR050117">
    <property type="entry name" value="MAPK"/>
</dbReference>
<name>A0AAN7KSL5_9MYRT</name>
<dbReference type="AlphaFoldDB" id="A0AAN7KSL5"/>
<keyword evidence="2" id="KW-0067">ATP-binding</keyword>
<dbReference type="SUPFAM" id="SSF56112">
    <property type="entry name" value="Protein kinase-like (PK-like)"/>
    <property type="match status" value="1"/>
</dbReference>
<evidence type="ECO:0000256" key="2">
    <source>
        <dbReference type="ARBA" id="ARBA00022840"/>
    </source>
</evidence>
<proteinExistence type="predicted"/>
<evidence type="ECO:0000313" key="5">
    <source>
        <dbReference type="Proteomes" id="UP001345219"/>
    </source>
</evidence>
<dbReference type="EMBL" id="JAXIOK010000003">
    <property type="protein sequence ID" value="KAK4775498.1"/>
    <property type="molecule type" value="Genomic_DNA"/>
</dbReference>
<feature type="region of interest" description="Disordered" evidence="3">
    <location>
        <begin position="172"/>
        <end position="191"/>
    </location>
</feature>
<dbReference type="Gene3D" id="1.10.510.10">
    <property type="entry name" value="Transferase(Phosphotransferase) domain 1"/>
    <property type="match status" value="1"/>
</dbReference>
<feature type="region of interest" description="Disordered" evidence="3">
    <location>
        <begin position="136"/>
        <end position="167"/>
    </location>
</feature>
<evidence type="ECO:0000313" key="4">
    <source>
        <dbReference type="EMBL" id="KAK4775498.1"/>
    </source>
</evidence>
<feature type="compositionally biased region" description="Basic and acidic residues" evidence="3">
    <location>
        <begin position="145"/>
        <end position="167"/>
    </location>
</feature>
<gene>
    <name evidence="4" type="ORF">SAY87_023459</name>
</gene>
<dbReference type="GO" id="GO:0005524">
    <property type="term" value="F:ATP binding"/>
    <property type="evidence" value="ECO:0007669"/>
    <property type="project" value="UniProtKB-KW"/>
</dbReference>